<name>A0A0C3HH85_OIDMZ</name>
<dbReference type="EMBL" id="KN832870">
    <property type="protein sequence ID" value="KIN07571.1"/>
    <property type="molecule type" value="Genomic_DNA"/>
</dbReference>
<evidence type="ECO:0000313" key="2">
    <source>
        <dbReference type="Proteomes" id="UP000054321"/>
    </source>
</evidence>
<gene>
    <name evidence="1" type="ORF">OIDMADRAFT_16215</name>
</gene>
<dbReference type="HOGENOM" id="CLU_2441426_0_0_1"/>
<reference evidence="1 2" key="1">
    <citation type="submission" date="2014-04" db="EMBL/GenBank/DDBJ databases">
        <authorList>
            <consortium name="DOE Joint Genome Institute"/>
            <person name="Kuo A."/>
            <person name="Martino E."/>
            <person name="Perotto S."/>
            <person name="Kohler A."/>
            <person name="Nagy L.G."/>
            <person name="Floudas D."/>
            <person name="Copeland A."/>
            <person name="Barry K.W."/>
            <person name="Cichocki N."/>
            <person name="Veneault-Fourrey C."/>
            <person name="LaButti K."/>
            <person name="Lindquist E.A."/>
            <person name="Lipzen A."/>
            <person name="Lundell T."/>
            <person name="Morin E."/>
            <person name="Murat C."/>
            <person name="Sun H."/>
            <person name="Tunlid A."/>
            <person name="Henrissat B."/>
            <person name="Grigoriev I.V."/>
            <person name="Hibbett D.S."/>
            <person name="Martin F."/>
            <person name="Nordberg H.P."/>
            <person name="Cantor M.N."/>
            <person name="Hua S.X."/>
        </authorList>
    </citation>
    <scope>NUCLEOTIDE SEQUENCE [LARGE SCALE GENOMIC DNA]</scope>
    <source>
        <strain evidence="1 2">Zn</strain>
    </source>
</reference>
<dbReference type="AlphaFoldDB" id="A0A0C3HH85"/>
<organism evidence="1 2">
    <name type="scientific">Oidiodendron maius (strain Zn)</name>
    <dbReference type="NCBI Taxonomy" id="913774"/>
    <lineage>
        <taxon>Eukaryota</taxon>
        <taxon>Fungi</taxon>
        <taxon>Dikarya</taxon>
        <taxon>Ascomycota</taxon>
        <taxon>Pezizomycotina</taxon>
        <taxon>Leotiomycetes</taxon>
        <taxon>Leotiomycetes incertae sedis</taxon>
        <taxon>Myxotrichaceae</taxon>
        <taxon>Oidiodendron</taxon>
    </lineage>
</organism>
<protein>
    <submittedName>
        <fullName evidence="1">Uncharacterized protein</fullName>
    </submittedName>
</protein>
<accession>A0A0C3HH85</accession>
<keyword evidence="2" id="KW-1185">Reference proteome</keyword>
<reference evidence="2" key="2">
    <citation type="submission" date="2015-01" db="EMBL/GenBank/DDBJ databases">
        <title>Evolutionary Origins and Diversification of the Mycorrhizal Mutualists.</title>
        <authorList>
            <consortium name="DOE Joint Genome Institute"/>
            <consortium name="Mycorrhizal Genomics Consortium"/>
            <person name="Kohler A."/>
            <person name="Kuo A."/>
            <person name="Nagy L.G."/>
            <person name="Floudas D."/>
            <person name="Copeland A."/>
            <person name="Barry K.W."/>
            <person name="Cichocki N."/>
            <person name="Veneault-Fourrey C."/>
            <person name="LaButti K."/>
            <person name="Lindquist E.A."/>
            <person name="Lipzen A."/>
            <person name="Lundell T."/>
            <person name="Morin E."/>
            <person name="Murat C."/>
            <person name="Riley R."/>
            <person name="Ohm R."/>
            <person name="Sun H."/>
            <person name="Tunlid A."/>
            <person name="Henrissat B."/>
            <person name="Grigoriev I.V."/>
            <person name="Hibbett D.S."/>
            <person name="Martin F."/>
        </authorList>
    </citation>
    <scope>NUCLEOTIDE SEQUENCE [LARGE SCALE GENOMIC DNA]</scope>
    <source>
        <strain evidence="2">Zn</strain>
    </source>
</reference>
<dbReference type="Proteomes" id="UP000054321">
    <property type="component" value="Unassembled WGS sequence"/>
</dbReference>
<dbReference type="InParanoid" id="A0A0C3HH85"/>
<proteinExistence type="predicted"/>
<evidence type="ECO:0000313" key="1">
    <source>
        <dbReference type="EMBL" id="KIN07571.1"/>
    </source>
</evidence>
<sequence>MYGLYKQEKVQGPRAHDVIHAGHSARTRHLVAGHATSRKNGGEMVIIQDWKYMADAYCSFNAAWRIGREKNDYLHAGLLYSPRACSVVGW</sequence>